<proteinExistence type="inferred from homology"/>
<dbReference type="RefSeq" id="WP_317227702.1">
    <property type="nucleotide sequence ID" value="NZ_JAWJEJ010000002.1"/>
</dbReference>
<comment type="cofactor">
    <cofactor evidence="1 9">
        <name>pyridoxal 5'-phosphate</name>
        <dbReference type="ChEBI" id="CHEBI:597326"/>
    </cofactor>
</comment>
<comment type="caution">
    <text evidence="11">The sequence shown here is derived from an EMBL/GenBank/DDBJ whole genome shotgun (WGS) entry which is preliminary data.</text>
</comment>
<comment type="subunit">
    <text evidence="4 9">Homodimer.</text>
</comment>
<dbReference type="PANTHER" id="PTHR43643">
    <property type="entry name" value="HISTIDINOL-PHOSPHATE AMINOTRANSFERASE 2"/>
    <property type="match status" value="1"/>
</dbReference>
<keyword evidence="12" id="KW-1185">Reference proteome</keyword>
<dbReference type="Gene3D" id="3.40.640.10">
    <property type="entry name" value="Type I PLP-dependent aspartate aminotransferase-like (Major domain)"/>
    <property type="match status" value="1"/>
</dbReference>
<evidence type="ECO:0000256" key="8">
    <source>
        <dbReference type="ARBA" id="ARBA00047481"/>
    </source>
</evidence>
<dbReference type="EMBL" id="JAWJEJ010000002">
    <property type="protein sequence ID" value="MDV3458518.1"/>
    <property type="molecule type" value="Genomic_DNA"/>
</dbReference>
<evidence type="ECO:0000256" key="2">
    <source>
        <dbReference type="ARBA" id="ARBA00005011"/>
    </source>
</evidence>
<protein>
    <recommendedName>
        <fullName evidence="9">Histidinol-phosphate aminotransferase</fullName>
        <ecNumber evidence="9">2.6.1.9</ecNumber>
    </recommendedName>
    <alternativeName>
        <fullName evidence="9">Imidazole acetol-phosphate transaminase</fullName>
    </alternativeName>
</protein>
<name>A0ABU3YAT3_9SPHN</name>
<keyword evidence="7 9" id="KW-0663">Pyridoxal phosphate</keyword>
<dbReference type="InterPro" id="IPR050106">
    <property type="entry name" value="HistidinolP_aminotransfase"/>
</dbReference>
<dbReference type="EC" id="2.6.1.9" evidence="9"/>
<dbReference type="InterPro" id="IPR015422">
    <property type="entry name" value="PyrdxlP-dep_Trfase_small"/>
</dbReference>
<evidence type="ECO:0000256" key="9">
    <source>
        <dbReference type="HAMAP-Rule" id="MF_01023"/>
    </source>
</evidence>
<dbReference type="CDD" id="cd00609">
    <property type="entry name" value="AAT_like"/>
    <property type="match status" value="1"/>
</dbReference>
<feature type="domain" description="Aminotransferase class I/classII large" evidence="10">
    <location>
        <begin position="28"/>
        <end position="358"/>
    </location>
</feature>
<keyword evidence="9" id="KW-0028">Amino-acid biosynthesis</keyword>
<dbReference type="GO" id="GO:0004400">
    <property type="term" value="F:histidinol-phosphate transaminase activity"/>
    <property type="evidence" value="ECO:0007669"/>
    <property type="project" value="UniProtKB-EC"/>
</dbReference>
<sequence>MTAPVPNRWVMEIAPYVPGRSTTDSGTKAVKLSSNENPFGTPQAARAAFAAAASQLERYPDASAAELREAIGAHYDLESERIIYGTGSDEVLHLAAGAYAGVGDEVIYVRYGFAVYDIAARRVGATPVIAPDKDYATDVDAILACVTDRTKVIFVANPNNPTGTYTSRAEIARLHAALPPSVLLVIDQAYTEYLDPEDDDGALDLARTTDNVLVTRTFSKIFGLASERVGWGYGAPAMIDAMHRIRAPFNFSTAAQKAAIAALGDHAFVERSYSHNRQWRTWFADQIDSMGNKGLRAVPSKANFQLVLFEGEVNAEHAYKALMERGYIVRWLPGQGLPHGLRITIGTEEDIQGLAAAIREIVGA</sequence>
<dbReference type="Pfam" id="PF00155">
    <property type="entry name" value="Aminotran_1_2"/>
    <property type="match status" value="1"/>
</dbReference>
<accession>A0ABU3YAT3</accession>
<evidence type="ECO:0000313" key="11">
    <source>
        <dbReference type="EMBL" id="MDV3458518.1"/>
    </source>
</evidence>
<comment type="pathway">
    <text evidence="2 9">Amino-acid biosynthesis; L-histidine biosynthesis; L-histidine from 5-phospho-alpha-D-ribose 1-diphosphate: step 7/9.</text>
</comment>
<evidence type="ECO:0000256" key="5">
    <source>
        <dbReference type="ARBA" id="ARBA00022576"/>
    </source>
</evidence>
<evidence type="ECO:0000256" key="1">
    <source>
        <dbReference type="ARBA" id="ARBA00001933"/>
    </source>
</evidence>
<dbReference type="InterPro" id="IPR004839">
    <property type="entry name" value="Aminotransferase_I/II_large"/>
</dbReference>
<dbReference type="Gene3D" id="3.90.1150.10">
    <property type="entry name" value="Aspartate Aminotransferase, domain 1"/>
    <property type="match status" value="1"/>
</dbReference>
<dbReference type="PANTHER" id="PTHR43643:SF3">
    <property type="entry name" value="HISTIDINOL-PHOSPHATE AMINOTRANSFERASE"/>
    <property type="match status" value="1"/>
</dbReference>
<dbReference type="SUPFAM" id="SSF53383">
    <property type="entry name" value="PLP-dependent transferases"/>
    <property type="match status" value="1"/>
</dbReference>
<evidence type="ECO:0000256" key="4">
    <source>
        <dbReference type="ARBA" id="ARBA00011738"/>
    </source>
</evidence>
<dbReference type="NCBIfam" id="TIGR01141">
    <property type="entry name" value="hisC"/>
    <property type="match status" value="1"/>
</dbReference>
<dbReference type="InterPro" id="IPR015421">
    <property type="entry name" value="PyrdxlP-dep_Trfase_major"/>
</dbReference>
<dbReference type="HAMAP" id="MF_01023">
    <property type="entry name" value="HisC_aminotrans_2"/>
    <property type="match status" value="1"/>
</dbReference>
<comment type="catalytic activity">
    <reaction evidence="8 9">
        <text>L-histidinol phosphate + 2-oxoglutarate = 3-(imidazol-4-yl)-2-oxopropyl phosphate + L-glutamate</text>
        <dbReference type="Rhea" id="RHEA:23744"/>
        <dbReference type="ChEBI" id="CHEBI:16810"/>
        <dbReference type="ChEBI" id="CHEBI:29985"/>
        <dbReference type="ChEBI" id="CHEBI:57766"/>
        <dbReference type="ChEBI" id="CHEBI:57980"/>
        <dbReference type="EC" id="2.6.1.9"/>
    </reaction>
</comment>
<keyword evidence="9" id="KW-0368">Histidine biosynthesis</keyword>
<evidence type="ECO:0000256" key="6">
    <source>
        <dbReference type="ARBA" id="ARBA00022679"/>
    </source>
</evidence>
<keyword evidence="6 9" id="KW-0808">Transferase</keyword>
<gene>
    <name evidence="9 11" type="primary">hisC</name>
    <name evidence="11" type="ORF">RZN05_16090</name>
</gene>
<keyword evidence="5 9" id="KW-0032">Aminotransferase</keyword>
<evidence type="ECO:0000259" key="10">
    <source>
        <dbReference type="Pfam" id="PF00155"/>
    </source>
</evidence>
<evidence type="ECO:0000256" key="3">
    <source>
        <dbReference type="ARBA" id="ARBA00007970"/>
    </source>
</evidence>
<feature type="modified residue" description="N6-(pyridoxal phosphate)lysine" evidence="9">
    <location>
        <position position="220"/>
    </location>
</feature>
<dbReference type="InterPro" id="IPR015424">
    <property type="entry name" value="PyrdxlP-dep_Trfase"/>
</dbReference>
<reference evidence="11 12" key="1">
    <citation type="submission" date="2023-10" db="EMBL/GenBank/DDBJ databases">
        <title>Sphingomonas sp. HF-S4 16S ribosomal RNA gene Genome sequencing and assembly.</title>
        <authorList>
            <person name="Lee H."/>
        </authorList>
    </citation>
    <scope>NUCLEOTIDE SEQUENCE [LARGE SCALE GENOMIC DNA]</scope>
    <source>
        <strain evidence="11 12">HF-S4</strain>
    </source>
</reference>
<evidence type="ECO:0000256" key="7">
    <source>
        <dbReference type="ARBA" id="ARBA00022898"/>
    </source>
</evidence>
<dbReference type="Proteomes" id="UP001273531">
    <property type="component" value="Unassembled WGS sequence"/>
</dbReference>
<organism evidence="11 12">
    <name type="scientific">Sphingomonas agrestis</name>
    <dbReference type="NCBI Taxonomy" id="3080540"/>
    <lineage>
        <taxon>Bacteria</taxon>
        <taxon>Pseudomonadati</taxon>
        <taxon>Pseudomonadota</taxon>
        <taxon>Alphaproteobacteria</taxon>
        <taxon>Sphingomonadales</taxon>
        <taxon>Sphingomonadaceae</taxon>
        <taxon>Sphingomonas</taxon>
    </lineage>
</organism>
<dbReference type="InterPro" id="IPR005861">
    <property type="entry name" value="HisP_aminotrans"/>
</dbReference>
<comment type="similarity">
    <text evidence="3 9">Belongs to the class-II pyridoxal-phosphate-dependent aminotransferase family. Histidinol-phosphate aminotransferase subfamily.</text>
</comment>
<evidence type="ECO:0000313" key="12">
    <source>
        <dbReference type="Proteomes" id="UP001273531"/>
    </source>
</evidence>